<dbReference type="EMBL" id="GL996510">
    <property type="protein sequence ID" value="EGV66871.1"/>
    <property type="molecule type" value="Genomic_DNA"/>
</dbReference>
<dbReference type="GO" id="GO:0089713">
    <property type="term" value="C:Cbf1-Met4-Met28 complex"/>
    <property type="evidence" value="ECO:0007669"/>
    <property type="project" value="TreeGrafter"/>
</dbReference>
<evidence type="ECO:0000313" key="9">
    <source>
        <dbReference type="Proteomes" id="UP000000707"/>
    </source>
</evidence>
<gene>
    <name evidence="8" type="ORF">CANTEDRAFT_112386</name>
</gene>
<dbReference type="InterPro" id="IPR004827">
    <property type="entry name" value="bZIP"/>
</dbReference>
<comment type="subcellular location">
    <subcellularLocation>
        <location evidence="1">Nucleus</location>
    </subcellularLocation>
</comment>
<dbReference type="SUPFAM" id="SSF57959">
    <property type="entry name" value="Leucine zipper domain"/>
    <property type="match status" value="1"/>
</dbReference>
<dbReference type="PROSITE" id="PS00036">
    <property type="entry name" value="BZIP_BASIC"/>
    <property type="match status" value="1"/>
</dbReference>
<keyword evidence="3" id="KW-0238">DNA-binding</keyword>
<evidence type="ECO:0000259" key="7">
    <source>
        <dbReference type="PROSITE" id="PS50217"/>
    </source>
</evidence>
<dbReference type="HOGENOM" id="CLU_112526_0_0_1"/>
<evidence type="ECO:0000313" key="8">
    <source>
        <dbReference type="EMBL" id="EGV66870.1"/>
    </source>
</evidence>
<proteinExistence type="predicted"/>
<feature type="coiled-coil region" evidence="6">
    <location>
        <begin position="123"/>
        <end position="157"/>
    </location>
</feature>
<reference evidence="8 9" key="1">
    <citation type="journal article" date="2011" name="Proc. Natl. Acad. Sci. U.S.A.">
        <title>Comparative genomics of xylose-fermenting fungi for enhanced biofuel production.</title>
        <authorList>
            <person name="Wohlbach D.J."/>
            <person name="Kuo A."/>
            <person name="Sato T.K."/>
            <person name="Potts K.M."/>
            <person name="Salamov A.A."/>
            <person name="LaButti K.M."/>
            <person name="Sun H."/>
            <person name="Clum A."/>
            <person name="Pangilinan J.L."/>
            <person name="Lindquist E.A."/>
            <person name="Lucas S."/>
            <person name="Lapidus A."/>
            <person name="Jin M."/>
            <person name="Gunawan C."/>
            <person name="Balan V."/>
            <person name="Dale B.E."/>
            <person name="Jeffries T.W."/>
            <person name="Zinkel R."/>
            <person name="Barry K.W."/>
            <person name="Grigoriev I.V."/>
            <person name="Gasch A.P."/>
        </authorList>
    </citation>
    <scope>NUCLEOTIDE SEQUENCE [LARGE SCALE GENOMIC DNA]</scope>
    <source>
        <strain evidence="8">ATCC 10573</strain>
        <strain evidence="9">ATCC 10573 / BCRC 21748 / CBS 615 / JCM 9827 / NBRC 10315 / NRRL Y-1498 / VKM Y-70</strain>
    </source>
</reference>
<feature type="domain" description="BZIP" evidence="7">
    <location>
        <begin position="98"/>
        <end position="161"/>
    </location>
</feature>
<keyword evidence="2" id="KW-0805">Transcription regulation</keyword>
<dbReference type="PANTHER" id="PTHR13044:SF14">
    <property type="entry name" value="CRYPTOCEPHAL, ISOFORM A"/>
    <property type="match status" value="1"/>
</dbReference>
<accession>G3AX15</accession>
<sequence>MNFKPSDYLSDLNLDFNENISLPTDLNAASDLDLFSKNDFYNLDFKEYKAKIEYNEDSPMSLESLTSVAAFNSTNADTNSYVPQTPVLDQTFNNVKVDAANEDKRKRNTAASARFRIKKKMKEQQMEAKSKELQEKVQSLEKKLMTLTMENKCLKSMILKKNEEQNIKLLESIKKRSITDSKPLFEYTK</sequence>
<dbReference type="PROSITE" id="PS50217">
    <property type="entry name" value="BZIP"/>
    <property type="match status" value="1"/>
</dbReference>
<dbReference type="Proteomes" id="UP000000707">
    <property type="component" value="Unassembled WGS sequence"/>
</dbReference>
<name>G3AX15_CANTC</name>
<dbReference type="KEGG" id="cten:18246504"/>
<dbReference type="EMBL" id="GL996510">
    <property type="protein sequence ID" value="EGV66870.1"/>
    <property type="molecule type" value="Genomic_DNA"/>
</dbReference>
<evidence type="ECO:0000256" key="2">
    <source>
        <dbReference type="ARBA" id="ARBA00023015"/>
    </source>
</evidence>
<dbReference type="GO" id="GO:0000977">
    <property type="term" value="F:RNA polymerase II transcription regulatory region sequence-specific DNA binding"/>
    <property type="evidence" value="ECO:0007669"/>
    <property type="project" value="TreeGrafter"/>
</dbReference>
<dbReference type="InterPro" id="IPR046347">
    <property type="entry name" value="bZIP_sf"/>
</dbReference>
<evidence type="ECO:0000256" key="6">
    <source>
        <dbReference type="SAM" id="Coils"/>
    </source>
</evidence>
<evidence type="ECO:0000256" key="5">
    <source>
        <dbReference type="ARBA" id="ARBA00023242"/>
    </source>
</evidence>
<organism evidence="9">
    <name type="scientific">Candida tenuis (strain ATCC 10573 / BCRC 21748 / CBS 615 / JCM 9827 / NBRC 10315 / NRRL Y-1498 / VKM Y-70)</name>
    <name type="common">Yeast</name>
    <name type="synonym">Yamadazyma tenuis</name>
    <dbReference type="NCBI Taxonomy" id="590646"/>
    <lineage>
        <taxon>Eukaryota</taxon>
        <taxon>Fungi</taxon>
        <taxon>Dikarya</taxon>
        <taxon>Ascomycota</taxon>
        <taxon>Saccharomycotina</taxon>
        <taxon>Pichiomycetes</taxon>
        <taxon>Debaryomycetaceae</taxon>
        <taxon>Yamadazyma</taxon>
    </lineage>
</organism>
<dbReference type="STRING" id="590646.G3AX15"/>
<evidence type="ECO:0000256" key="4">
    <source>
        <dbReference type="ARBA" id="ARBA00023163"/>
    </source>
</evidence>
<dbReference type="Pfam" id="PF07716">
    <property type="entry name" value="bZIP_2"/>
    <property type="match status" value="1"/>
</dbReference>
<dbReference type="PANTHER" id="PTHR13044">
    <property type="entry name" value="ACTIVATING TRANSCRIPTION FACTOR ATF 4/5"/>
    <property type="match status" value="1"/>
</dbReference>
<dbReference type="GO" id="GO:0005634">
    <property type="term" value="C:nucleus"/>
    <property type="evidence" value="ECO:0007669"/>
    <property type="project" value="UniProtKB-SubCell"/>
</dbReference>
<dbReference type="GO" id="GO:0001228">
    <property type="term" value="F:DNA-binding transcription activator activity, RNA polymerase II-specific"/>
    <property type="evidence" value="ECO:0007669"/>
    <property type="project" value="TreeGrafter"/>
</dbReference>
<dbReference type="AlphaFoldDB" id="G3AX15"/>
<dbReference type="RefSeq" id="XP_006684128.1">
    <property type="nucleotide sequence ID" value="XM_006684065.1"/>
</dbReference>
<protein>
    <recommendedName>
        <fullName evidence="7">BZIP domain-containing protein</fullName>
    </recommendedName>
</protein>
<keyword evidence="5" id="KW-0539">Nucleus</keyword>
<keyword evidence="9" id="KW-1185">Reference proteome</keyword>
<evidence type="ECO:0000256" key="3">
    <source>
        <dbReference type="ARBA" id="ARBA00023125"/>
    </source>
</evidence>
<dbReference type="GeneID" id="18246504"/>
<dbReference type="OrthoDB" id="1939598at2759"/>
<evidence type="ECO:0000256" key="1">
    <source>
        <dbReference type="ARBA" id="ARBA00004123"/>
    </source>
</evidence>
<keyword evidence="4" id="KW-0804">Transcription</keyword>
<dbReference type="CDD" id="cd14705">
    <property type="entry name" value="bZIP_Zip1"/>
    <property type="match status" value="1"/>
</dbReference>
<dbReference type="eggNOG" id="ENOG502S7ZI">
    <property type="taxonomic scope" value="Eukaryota"/>
</dbReference>
<dbReference type="Gene3D" id="1.20.5.170">
    <property type="match status" value="1"/>
</dbReference>
<keyword evidence="6" id="KW-0175">Coiled coil</keyword>